<evidence type="ECO:0000313" key="3">
    <source>
        <dbReference type="EMBL" id="KAG1307657.1"/>
    </source>
</evidence>
<reference evidence="3" key="1">
    <citation type="journal article" date="2020" name="Microb. Genom.">
        <title>Genetic diversity of clinical and environmental Mucorales isolates obtained from an investigation of mucormycosis cases among solid organ transplant recipients.</title>
        <authorList>
            <person name="Nguyen M.H."/>
            <person name="Kaul D."/>
            <person name="Muto C."/>
            <person name="Cheng S.J."/>
            <person name="Richter R.A."/>
            <person name="Bruno V.M."/>
            <person name="Liu G."/>
            <person name="Beyhan S."/>
            <person name="Sundermann A.J."/>
            <person name="Mounaud S."/>
            <person name="Pasculle A.W."/>
            <person name="Nierman W.C."/>
            <person name="Driscoll E."/>
            <person name="Cumbie R."/>
            <person name="Clancy C.J."/>
            <person name="Dupont C.L."/>
        </authorList>
    </citation>
    <scope>NUCLEOTIDE SEQUENCE</scope>
    <source>
        <strain evidence="3">GL11</strain>
    </source>
</reference>
<name>A0A9P6X8L0_RHIOR</name>
<gene>
    <name evidence="3" type="ORF">G6F64_006640</name>
</gene>
<protein>
    <recommendedName>
        <fullName evidence="2">Methyltransferase domain-containing protein</fullName>
    </recommendedName>
</protein>
<proteinExistence type="predicted"/>
<feature type="domain" description="Methyltransferase" evidence="2">
    <location>
        <begin position="131"/>
        <end position="224"/>
    </location>
</feature>
<evidence type="ECO:0000259" key="2">
    <source>
        <dbReference type="Pfam" id="PF13649"/>
    </source>
</evidence>
<dbReference type="InterPro" id="IPR029063">
    <property type="entry name" value="SAM-dependent_MTases_sf"/>
</dbReference>
<dbReference type="Gene3D" id="3.40.50.150">
    <property type="entry name" value="Vaccinia Virus protein VP39"/>
    <property type="match status" value="1"/>
</dbReference>
<dbReference type="Proteomes" id="UP000716291">
    <property type="component" value="Unassembled WGS sequence"/>
</dbReference>
<evidence type="ECO:0000256" key="1">
    <source>
        <dbReference type="SAM" id="MobiDB-lite"/>
    </source>
</evidence>
<dbReference type="GO" id="GO:0008168">
    <property type="term" value="F:methyltransferase activity"/>
    <property type="evidence" value="ECO:0007669"/>
    <property type="project" value="TreeGrafter"/>
</dbReference>
<dbReference type="Pfam" id="PF13649">
    <property type="entry name" value="Methyltransf_25"/>
    <property type="match status" value="1"/>
</dbReference>
<sequence>MGNSQSQTSKTIKQDDTEESEGLDFHKAKNKSPPNPSLPPSPIYTSNDAHNTKTIIVNGRRYQNFNTKYILPNDDEEQDRLVQAHFIYKHLFNGNFSAPVRGLLSGPVSSARRGSSGSSQSNWEDLPPPRVLDLGCGNGTWILEMATEFKHAHFYGIDISPNYPTAIKPPNTFFIQYDILNPKGLPFPDSYFDYVFMRQVYTCFSSLDWTTVVREIKRVVKPGGFVEFRDIDPILKNIGPTTYKLFEKFPETMKNNYDVDVDWAKNMYSCLQKVGQMTDMHQIVRMLRSGNSGPICHTMNNSLKSGLNSYRYFFQKNYNLSSEEYDKITEKVVNEAIDYHSYFSYFNCWGRKPLYDCHLAQSIKIQPNPLEQNRLQTNSNHRASFNLPPSPTSLGDIQSSDENHIFGQDSVSDINQFIQGYED</sequence>
<organism evidence="3 4">
    <name type="scientific">Rhizopus oryzae</name>
    <name type="common">Mucormycosis agent</name>
    <name type="synonym">Rhizopus arrhizus var. delemar</name>
    <dbReference type="NCBI Taxonomy" id="64495"/>
    <lineage>
        <taxon>Eukaryota</taxon>
        <taxon>Fungi</taxon>
        <taxon>Fungi incertae sedis</taxon>
        <taxon>Mucoromycota</taxon>
        <taxon>Mucoromycotina</taxon>
        <taxon>Mucoromycetes</taxon>
        <taxon>Mucorales</taxon>
        <taxon>Mucorineae</taxon>
        <taxon>Rhizopodaceae</taxon>
        <taxon>Rhizopus</taxon>
    </lineage>
</organism>
<evidence type="ECO:0000313" key="4">
    <source>
        <dbReference type="Proteomes" id="UP000716291"/>
    </source>
</evidence>
<dbReference type="AlphaFoldDB" id="A0A9P6X8L0"/>
<feature type="compositionally biased region" description="Polar residues" evidence="1">
    <location>
        <begin position="1"/>
        <end position="11"/>
    </location>
</feature>
<keyword evidence="4" id="KW-1185">Reference proteome</keyword>
<dbReference type="EMBL" id="JAANQT010000907">
    <property type="protein sequence ID" value="KAG1307657.1"/>
    <property type="molecule type" value="Genomic_DNA"/>
</dbReference>
<dbReference type="OrthoDB" id="2013972at2759"/>
<feature type="compositionally biased region" description="Pro residues" evidence="1">
    <location>
        <begin position="33"/>
        <end position="42"/>
    </location>
</feature>
<dbReference type="InterPro" id="IPR041698">
    <property type="entry name" value="Methyltransf_25"/>
</dbReference>
<dbReference type="CDD" id="cd02440">
    <property type="entry name" value="AdoMet_MTases"/>
    <property type="match status" value="1"/>
</dbReference>
<comment type="caution">
    <text evidence="3">The sequence shown here is derived from an EMBL/GenBank/DDBJ whole genome shotgun (WGS) entry which is preliminary data.</text>
</comment>
<feature type="region of interest" description="Disordered" evidence="1">
    <location>
        <begin position="380"/>
        <end position="399"/>
    </location>
</feature>
<feature type="compositionally biased region" description="Low complexity" evidence="1">
    <location>
        <begin position="107"/>
        <end position="121"/>
    </location>
</feature>
<dbReference type="PANTHER" id="PTHR43591">
    <property type="entry name" value="METHYLTRANSFERASE"/>
    <property type="match status" value="1"/>
</dbReference>
<dbReference type="SUPFAM" id="SSF53335">
    <property type="entry name" value="S-adenosyl-L-methionine-dependent methyltransferases"/>
    <property type="match status" value="1"/>
</dbReference>
<dbReference type="PANTHER" id="PTHR43591:SF105">
    <property type="entry name" value="METHYLTRANSFERASE DOMAIN-CONTAINING PROTEIN-RELATED"/>
    <property type="match status" value="1"/>
</dbReference>
<feature type="region of interest" description="Disordered" evidence="1">
    <location>
        <begin position="1"/>
        <end position="48"/>
    </location>
</feature>
<feature type="region of interest" description="Disordered" evidence="1">
    <location>
        <begin position="107"/>
        <end position="126"/>
    </location>
</feature>
<accession>A0A9P6X8L0</accession>